<evidence type="ECO:0000256" key="6">
    <source>
        <dbReference type="ARBA" id="ARBA00023163"/>
    </source>
</evidence>
<keyword evidence="3" id="KW-0227">DNA damage</keyword>
<evidence type="ECO:0000313" key="13">
    <source>
        <dbReference type="Proteomes" id="UP000261520"/>
    </source>
</evidence>
<evidence type="ECO:0000256" key="2">
    <source>
        <dbReference type="ARBA" id="ARBA00022491"/>
    </source>
</evidence>
<dbReference type="Ensembl" id="ENSPMGT00000009923.1">
    <property type="protein sequence ID" value="ENSPMGP00000009304.1"/>
    <property type="gene ID" value="ENSPMGG00000007711.1"/>
</dbReference>
<feature type="compositionally biased region" description="Acidic residues" evidence="10">
    <location>
        <begin position="1056"/>
        <end position="1070"/>
    </location>
</feature>
<dbReference type="GO" id="GO:0006281">
    <property type="term" value="P:DNA repair"/>
    <property type="evidence" value="ECO:0007669"/>
    <property type="project" value="UniProtKB-KW"/>
</dbReference>
<feature type="region of interest" description="Disordered" evidence="10">
    <location>
        <begin position="1053"/>
        <end position="1081"/>
    </location>
</feature>
<evidence type="ECO:0000259" key="11">
    <source>
        <dbReference type="PROSITE" id="PS51138"/>
    </source>
</evidence>
<dbReference type="PANTHER" id="PTHR16500:SF3">
    <property type="entry name" value="BRCA2-INTERACTING TRANSCRIPTIONAL REPRESSOR EMSY"/>
    <property type="match status" value="1"/>
</dbReference>
<dbReference type="Gene3D" id="1.10.1240.40">
    <property type="entry name" value="ENT domain"/>
    <property type="match status" value="1"/>
</dbReference>
<dbReference type="STRING" id="409849.ENSPMGP00000009304"/>
<dbReference type="GO" id="GO:0005654">
    <property type="term" value="C:nucleoplasm"/>
    <property type="evidence" value="ECO:0007669"/>
    <property type="project" value="TreeGrafter"/>
</dbReference>
<evidence type="ECO:0000256" key="1">
    <source>
        <dbReference type="ARBA" id="ARBA00004123"/>
    </source>
</evidence>
<reference evidence="12" key="1">
    <citation type="submission" date="2025-08" db="UniProtKB">
        <authorList>
            <consortium name="Ensembl"/>
        </authorList>
    </citation>
    <scope>IDENTIFICATION</scope>
</reference>
<evidence type="ECO:0000256" key="9">
    <source>
        <dbReference type="ARBA" id="ARBA00073247"/>
    </source>
</evidence>
<dbReference type="PANTHER" id="PTHR16500">
    <property type="entry name" value="BRCA2-INTERACTING TRANSCRIPTIONAL REPRESSOR EMSY"/>
    <property type="match status" value="1"/>
</dbReference>
<keyword evidence="6" id="KW-0804">Transcription</keyword>
<evidence type="ECO:0000256" key="7">
    <source>
        <dbReference type="ARBA" id="ARBA00023204"/>
    </source>
</evidence>
<keyword evidence="8" id="KW-0539">Nucleus</keyword>
<dbReference type="Pfam" id="PF03735">
    <property type="entry name" value="ENT"/>
    <property type="match status" value="1"/>
</dbReference>
<name>A0A3B3ZY07_9GOBI</name>
<evidence type="ECO:0000256" key="8">
    <source>
        <dbReference type="ARBA" id="ARBA00023242"/>
    </source>
</evidence>
<feature type="region of interest" description="Disordered" evidence="10">
    <location>
        <begin position="205"/>
        <end position="252"/>
    </location>
</feature>
<dbReference type="GO" id="GO:0006325">
    <property type="term" value="P:chromatin organization"/>
    <property type="evidence" value="ECO:0007669"/>
    <property type="project" value="UniProtKB-KW"/>
</dbReference>
<organism evidence="12 13">
    <name type="scientific">Periophthalmus magnuspinnatus</name>
    <dbReference type="NCBI Taxonomy" id="409849"/>
    <lineage>
        <taxon>Eukaryota</taxon>
        <taxon>Metazoa</taxon>
        <taxon>Chordata</taxon>
        <taxon>Craniata</taxon>
        <taxon>Vertebrata</taxon>
        <taxon>Euteleostomi</taxon>
        <taxon>Actinopterygii</taxon>
        <taxon>Neopterygii</taxon>
        <taxon>Teleostei</taxon>
        <taxon>Neoteleostei</taxon>
        <taxon>Acanthomorphata</taxon>
        <taxon>Gobiaria</taxon>
        <taxon>Gobiiformes</taxon>
        <taxon>Gobioidei</taxon>
        <taxon>Gobiidae</taxon>
        <taxon>Oxudercinae</taxon>
        <taxon>Periophthalmus</taxon>
    </lineage>
</organism>
<dbReference type="GO" id="GO:0006355">
    <property type="term" value="P:regulation of DNA-templated transcription"/>
    <property type="evidence" value="ECO:0007669"/>
    <property type="project" value="InterPro"/>
</dbReference>
<dbReference type="SMART" id="SM01191">
    <property type="entry name" value="ENT"/>
    <property type="match status" value="1"/>
</dbReference>
<dbReference type="PROSITE" id="PS51138">
    <property type="entry name" value="ENT"/>
    <property type="match status" value="1"/>
</dbReference>
<feature type="region of interest" description="Disordered" evidence="10">
    <location>
        <begin position="759"/>
        <end position="816"/>
    </location>
</feature>
<feature type="region of interest" description="Disordered" evidence="10">
    <location>
        <begin position="679"/>
        <end position="699"/>
    </location>
</feature>
<dbReference type="FunFam" id="1.10.1240.40:FF:000001">
    <property type="entry name" value="BRCA2-interacting transcriptional repressor EMSY isoform X1"/>
    <property type="match status" value="1"/>
</dbReference>
<feature type="compositionally biased region" description="Polar residues" evidence="10">
    <location>
        <begin position="1071"/>
        <end position="1081"/>
    </location>
</feature>
<dbReference type="Proteomes" id="UP000261520">
    <property type="component" value="Unplaced"/>
</dbReference>
<keyword evidence="13" id="KW-1185">Reference proteome</keyword>
<sequence length="1081" mass="112691">MIQLEKPVLPGTMPVVWPTILDLGRDECKRILRKLELEAYAGVISALRAQGDLTKDKKDLLGELTKILGISTERHRAEVRRAVNDERLTTIAYHMSGPNSSSEWSIEGRRLVPLMPRLVPQTAFTVSANAVASAAANQNASLLLPAQTGNKEVVVCYSYTSTTGTSSCATAPGGVIGATVKSPRPPSPSSNVVVLPSGSTVYVKSVSCSDEEEKPRKRRRTNSSSSPPVMLKEVSKVSPPASKSISVPVSGSPKMGNIMQSIANSLPPHLSPVKITFTKPTIQTTNATTQKVIIVTTSPSSGFVPNILSKSHAHNSAAMSKLGSTGVLTPPSHKQTVVFPSSSSPSHTIAVTTVVSSSPSVLMSTVAPSAASAGVKVATARLPSPKTLVGSPSQILAQLPKQQPPKQLQQSPPVGNPSVSQSPGPSASPGAKPTIQIKQESGVKIITQQVQPSKILPKPSSVALASSSSSPIMVVSSNGAIMTTKLVTQPTASQATYTRPTVSPSLGARLSASGGGATYVKTTSGSIITVVPKSLATLGGKIISSNIVSGTTTKITTIPMTSKPNVIVVQKTTGKGATIQGLPGKNVVTTLLNAGGEKSLQAVQGTKPAIITASRPITKMIVTQPKGLSSGAQTTATKIIPTKIVYGQQGKTQVLIKPKPVFQAAVVSEQARQLVTETLQQVSRSAEPGPGSHDGGPREEVTAGAQAVVHMVSREAEWTEQEVSVESSPTIIYQELSSEAQSATSTIKALLELQQSTVKEKGESKVRQHTIDLSQMAVPLQLAPDKRSPPEAPRAPISSTSSSSTTEGGPGPQGESVLELSEVEGDTLDPQTGLFYRSSQTPTQPDPHPPQLHSKPQLTPSTPPLGSAPGTPTKPPVTPQLPKLQHAPTSHHRPLRADISHPPPLQAHHPISTDKAAASQVSQPIITQSATVTKITFGSSHPNAAYTSGEATAKLLPESSSGPSGTDKSVSDILKISMMEAEIDPSTEPMVVDSSSDCGPLGKALEVQALDSAPFISSSHSKVIPQYSILPDSSQSSVVVEPSGFLEITNYTSQQLEEDSPMETEVDSSNDEATASPSEHA</sequence>
<dbReference type="SUPFAM" id="SSF158639">
    <property type="entry name" value="ENT-like"/>
    <property type="match status" value="1"/>
</dbReference>
<keyword evidence="5" id="KW-0805">Transcription regulation</keyword>
<evidence type="ECO:0000256" key="10">
    <source>
        <dbReference type="SAM" id="MobiDB-lite"/>
    </source>
</evidence>
<keyword evidence="7" id="KW-0234">DNA repair</keyword>
<reference evidence="12" key="2">
    <citation type="submission" date="2025-09" db="UniProtKB">
        <authorList>
            <consortium name="Ensembl"/>
        </authorList>
    </citation>
    <scope>IDENTIFICATION</scope>
</reference>
<feature type="region of interest" description="Disordered" evidence="10">
    <location>
        <begin position="400"/>
        <end position="433"/>
    </location>
</feature>
<feature type="region of interest" description="Disordered" evidence="10">
    <location>
        <begin position="828"/>
        <end position="922"/>
    </location>
</feature>
<dbReference type="AlphaFoldDB" id="A0A3B3ZY07"/>
<accession>A0A3B3ZY07</accession>
<keyword evidence="4" id="KW-0156">Chromatin regulator</keyword>
<dbReference type="InterPro" id="IPR005491">
    <property type="entry name" value="ENT_dom"/>
</dbReference>
<evidence type="ECO:0000256" key="3">
    <source>
        <dbReference type="ARBA" id="ARBA00022763"/>
    </source>
</evidence>
<feature type="compositionally biased region" description="Basic and acidic residues" evidence="10">
    <location>
        <begin position="759"/>
        <end position="770"/>
    </location>
</feature>
<evidence type="ECO:0000313" key="12">
    <source>
        <dbReference type="Ensembl" id="ENSPMGP00000009304.1"/>
    </source>
</evidence>
<keyword evidence="2" id="KW-0678">Repressor</keyword>
<proteinExistence type="predicted"/>
<protein>
    <recommendedName>
        <fullName evidence="9">BRCA2-interacting transcriptional repressor EMSY</fullName>
    </recommendedName>
</protein>
<dbReference type="InterPro" id="IPR036142">
    <property type="entry name" value="ENT_dom-like_sf"/>
</dbReference>
<feature type="domain" description="ENT" evidence="11">
    <location>
        <begin position="28"/>
        <end position="112"/>
    </location>
</feature>
<evidence type="ECO:0000256" key="5">
    <source>
        <dbReference type="ARBA" id="ARBA00023015"/>
    </source>
</evidence>
<dbReference type="InterPro" id="IPR033482">
    <property type="entry name" value="EMSY"/>
</dbReference>
<comment type="subcellular location">
    <subcellularLocation>
        <location evidence="1">Nucleus</location>
    </subcellularLocation>
</comment>
<evidence type="ECO:0000256" key="4">
    <source>
        <dbReference type="ARBA" id="ARBA00022853"/>
    </source>
</evidence>